<dbReference type="Proteomes" id="UP000602510">
    <property type="component" value="Unassembled WGS sequence"/>
</dbReference>
<gene>
    <name evidence="2" type="ORF">GN244_ATG04632</name>
</gene>
<evidence type="ECO:0000313" key="2">
    <source>
        <dbReference type="EMBL" id="KAF4043153.1"/>
    </source>
</evidence>
<accession>A0A833SZV3</accession>
<comment type="caution">
    <text evidence="2">The sequence shown here is derived from an EMBL/GenBank/DDBJ whole genome shotgun (WGS) entry which is preliminary data.</text>
</comment>
<dbReference type="EMBL" id="WSZM01000092">
    <property type="protein sequence ID" value="KAF4043153.1"/>
    <property type="molecule type" value="Genomic_DNA"/>
</dbReference>
<organism evidence="2 3">
    <name type="scientific">Phytophthora infestans</name>
    <name type="common">Potato late blight agent</name>
    <name type="synonym">Botrytis infestans</name>
    <dbReference type="NCBI Taxonomy" id="4787"/>
    <lineage>
        <taxon>Eukaryota</taxon>
        <taxon>Sar</taxon>
        <taxon>Stramenopiles</taxon>
        <taxon>Oomycota</taxon>
        <taxon>Peronosporomycetes</taxon>
        <taxon>Peronosporales</taxon>
        <taxon>Peronosporaceae</taxon>
        <taxon>Phytophthora</taxon>
    </lineage>
</organism>
<name>A0A833SZV3_PHYIN</name>
<feature type="compositionally biased region" description="Basic and acidic residues" evidence="1">
    <location>
        <begin position="77"/>
        <end position="105"/>
    </location>
</feature>
<protein>
    <submittedName>
        <fullName evidence="2">Uncharacterized protein</fullName>
    </submittedName>
</protein>
<proteinExistence type="predicted"/>
<reference evidence="2" key="1">
    <citation type="submission" date="2020-04" db="EMBL/GenBank/DDBJ databases">
        <title>Hybrid Assembly of Korean Phytophthora infestans isolates.</title>
        <authorList>
            <person name="Prokchorchik M."/>
            <person name="Lee Y."/>
            <person name="Seo J."/>
            <person name="Cho J.-H."/>
            <person name="Park Y.-E."/>
            <person name="Jang D.-C."/>
            <person name="Im J.-S."/>
            <person name="Choi J.-G."/>
            <person name="Park H.-J."/>
            <person name="Lee G.-B."/>
            <person name="Lee Y.-G."/>
            <person name="Hong S.-Y."/>
            <person name="Cho K."/>
            <person name="Sohn K.H."/>
        </authorList>
    </citation>
    <scope>NUCLEOTIDE SEQUENCE</scope>
    <source>
        <strain evidence="2">KR_1_A1</strain>
    </source>
</reference>
<sequence>MILIQDSLAHRQDARGSSCVGDQTLKRQREASIAHSQTARFRIKIADILNDLTQSITEFLQLLALLDERAHQRKPRIRQEKEACDERREEQRRHEREEYDRRKADRAKCEARRHEMMMTLLASDLTKRYLICLNGMLGR</sequence>
<evidence type="ECO:0000256" key="1">
    <source>
        <dbReference type="SAM" id="MobiDB-lite"/>
    </source>
</evidence>
<evidence type="ECO:0000313" key="3">
    <source>
        <dbReference type="Proteomes" id="UP000602510"/>
    </source>
</evidence>
<dbReference type="AlphaFoldDB" id="A0A833SZV3"/>
<feature type="region of interest" description="Disordered" evidence="1">
    <location>
        <begin position="71"/>
        <end position="105"/>
    </location>
</feature>
<keyword evidence="3" id="KW-1185">Reference proteome</keyword>